<dbReference type="NCBIfam" id="TIGR01400">
    <property type="entry name" value="fliR"/>
    <property type="match status" value="1"/>
</dbReference>
<feature type="transmembrane region" description="Helical" evidence="10">
    <location>
        <begin position="12"/>
        <end position="32"/>
    </location>
</feature>
<keyword evidence="11" id="KW-0966">Cell projection</keyword>
<organism evidence="11 12">
    <name type="scientific">Anaeroselena agilis</name>
    <dbReference type="NCBI Taxonomy" id="3063788"/>
    <lineage>
        <taxon>Bacteria</taxon>
        <taxon>Bacillati</taxon>
        <taxon>Bacillota</taxon>
        <taxon>Negativicutes</taxon>
        <taxon>Acetonemataceae</taxon>
        <taxon>Anaeroselena</taxon>
    </lineage>
</organism>
<dbReference type="PANTHER" id="PTHR30065">
    <property type="entry name" value="FLAGELLAR BIOSYNTHETIC PROTEIN FLIR"/>
    <property type="match status" value="1"/>
</dbReference>
<comment type="function">
    <text evidence="1 10">Role in flagellar biosynthesis.</text>
</comment>
<comment type="caution">
    <text evidence="11">The sequence shown here is derived from an EMBL/GenBank/DDBJ whole genome shotgun (WGS) entry which is preliminary data.</text>
</comment>
<evidence type="ECO:0000313" key="12">
    <source>
        <dbReference type="Proteomes" id="UP001254848"/>
    </source>
</evidence>
<name>A0ABU3NYG3_9FIRM</name>
<evidence type="ECO:0000256" key="10">
    <source>
        <dbReference type="RuleBase" id="RU362071"/>
    </source>
</evidence>
<comment type="subcellular location">
    <subcellularLocation>
        <location evidence="10">Cell membrane</location>
        <topology evidence="10">Multi-pass membrane protein</topology>
    </subcellularLocation>
    <subcellularLocation>
        <location evidence="10">Bacterial flagellum basal body</location>
    </subcellularLocation>
</comment>
<comment type="similarity">
    <text evidence="2 10">Belongs to the FliR/MopE/SpaR family.</text>
</comment>
<feature type="transmembrane region" description="Helical" evidence="10">
    <location>
        <begin position="213"/>
        <end position="237"/>
    </location>
</feature>
<dbReference type="PANTHER" id="PTHR30065:SF1">
    <property type="entry name" value="SURFACE PRESENTATION OF ANTIGENS PROTEIN SPAR"/>
    <property type="match status" value="1"/>
</dbReference>
<evidence type="ECO:0000256" key="1">
    <source>
        <dbReference type="ARBA" id="ARBA00002578"/>
    </source>
</evidence>
<evidence type="ECO:0000313" key="11">
    <source>
        <dbReference type="EMBL" id="MDT8901308.1"/>
    </source>
</evidence>
<dbReference type="InterPro" id="IPR006303">
    <property type="entry name" value="FliR"/>
</dbReference>
<keyword evidence="12" id="KW-1185">Reference proteome</keyword>
<keyword evidence="6 10" id="KW-1133">Transmembrane helix</keyword>
<dbReference type="RefSeq" id="WP_413779823.1">
    <property type="nucleotide sequence ID" value="NZ_JAUOZS010000001.1"/>
</dbReference>
<reference evidence="11 12" key="1">
    <citation type="submission" date="2023-07" db="EMBL/GenBank/DDBJ databases">
        <title>The novel representative of Negativicutes class, Anaeroselena agilis gen. nov. sp. nov.</title>
        <authorList>
            <person name="Prokofeva M.I."/>
            <person name="Elcheninov A.G."/>
            <person name="Klyukina A."/>
            <person name="Kublanov I.V."/>
            <person name="Frolov E.N."/>
            <person name="Podosokorskaya O.A."/>
        </authorList>
    </citation>
    <scope>NUCLEOTIDE SEQUENCE [LARGE SCALE GENOMIC DNA]</scope>
    <source>
        <strain evidence="11 12">4137-cl</strain>
    </source>
</reference>
<evidence type="ECO:0000256" key="2">
    <source>
        <dbReference type="ARBA" id="ARBA00009772"/>
    </source>
</evidence>
<keyword evidence="11" id="KW-0282">Flagellum</keyword>
<feature type="transmembrane region" description="Helical" evidence="10">
    <location>
        <begin position="188"/>
        <end position="207"/>
    </location>
</feature>
<evidence type="ECO:0000256" key="8">
    <source>
        <dbReference type="ARBA" id="ARBA00023143"/>
    </source>
</evidence>
<evidence type="ECO:0000256" key="5">
    <source>
        <dbReference type="ARBA" id="ARBA00022692"/>
    </source>
</evidence>
<dbReference type="Proteomes" id="UP001254848">
    <property type="component" value="Unassembled WGS sequence"/>
</dbReference>
<feature type="transmembrane region" description="Helical" evidence="10">
    <location>
        <begin position="69"/>
        <end position="92"/>
    </location>
</feature>
<evidence type="ECO:0000256" key="4">
    <source>
        <dbReference type="ARBA" id="ARBA00022475"/>
    </source>
</evidence>
<evidence type="ECO:0000256" key="7">
    <source>
        <dbReference type="ARBA" id="ARBA00023136"/>
    </source>
</evidence>
<evidence type="ECO:0000256" key="6">
    <source>
        <dbReference type="ARBA" id="ARBA00022989"/>
    </source>
</evidence>
<dbReference type="EMBL" id="JAUOZS010000001">
    <property type="protein sequence ID" value="MDT8901308.1"/>
    <property type="molecule type" value="Genomic_DNA"/>
</dbReference>
<dbReference type="Pfam" id="PF01311">
    <property type="entry name" value="Bac_export_1"/>
    <property type="match status" value="1"/>
</dbReference>
<dbReference type="InterPro" id="IPR002010">
    <property type="entry name" value="T3SS_IM_R"/>
</dbReference>
<keyword evidence="5 10" id="KW-0812">Transmembrane</keyword>
<keyword evidence="4 10" id="KW-1003">Cell membrane</keyword>
<evidence type="ECO:0000256" key="3">
    <source>
        <dbReference type="ARBA" id="ARBA00021717"/>
    </source>
</evidence>
<dbReference type="PRINTS" id="PR00953">
    <property type="entry name" value="TYPE3IMRPROT"/>
</dbReference>
<gene>
    <name evidence="11" type="primary">fliR</name>
    <name evidence="11" type="ORF">Q4T40_08670</name>
</gene>
<keyword evidence="11" id="KW-0969">Cilium</keyword>
<keyword evidence="7 10" id="KW-0472">Membrane</keyword>
<proteinExistence type="inferred from homology"/>
<accession>A0ABU3NYG3</accession>
<feature type="transmembrane region" description="Helical" evidence="10">
    <location>
        <begin position="156"/>
        <end position="176"/>
    </location>
</feature>
<evidence type="ECO:0000256" key="9">
    <source>
        <dbReference type="NCBIfam" id="TIGR01400"/>
    </source>
</evidence>
<feature type="transmembrane region" description="Helical" evidence="10">
    <location>
        <begin position="44"/>
        <end position="63"/>
    </location>
</feature>
<sequence length="259" mass="27848">MDIVAVLLNQTSFFLLIFARISGIFSVTPFLGSTNIPVYAKAGLSMMLSYILFPAVYSAATVIPDTVFGYAALVAGEFLLGLIFGFVSSLIMQAVQMAGHVLDMQIGFGMVNVFDPQFGQQIPLLGNFKYILALMVFLATNGHHVVLSALVASFKLVPVTGVVIPASLAGFILDLVSGAFTIAFKISVPVLASLLLTEVAFGILARTMPQMNIFVVGIPAKLIIGTFALMMALPFYVAMMEVGFNGMYQDLYRFLSAVR</sequence>
<protein>
    <recommendedName>
        <fullName evidence="3 9">Flagellar biosynthetic protein FliR</fullName>
    </recommendedName>
</protein>
<keyword evidence="8 10" id="KW-0975">Bacterial flagellum</keyword>